<dbReference type="AlphaFoldDB" id="A0A3M7PZK7"/>
<organism evidence="1 2">
    <name type="scientific">Brachionus plicatilis</name>
    <name type="common">Marine rotifer</name>
    <name type="synonym">Brachionus muelleri</name>
    <dbReference type="NCBI Taxonomy" id="10195"/>
    <lineage>
        <taxon>Eukaryota</taxon>
        <taxon>Metazoa</taxon>
        <taxon>Spiralia</taxon>
        <taxon>Gnathifera</taxon>
        <taxon>Rotifera</taxon>
        <taxon>Eurotatoria</taxon>
        <taxon>Monogononta</taxon>
        <taxon>Pseudotrocha</taxon>
        <taxon>Ploima</taxon>
        <taxon>Brachionidae</taxon>
        <taxon>Brachionus</taxon>
    </lineage>
</organism>
<reference evidence="1 2" key="1">
    <citation type="journal article" date="2018" name="Sci. Rep.">
        <title>Genomic signatures of local adaptation to the degree of environmental predictability in rotifers.</title>
        <authorList>
            <person name="Franch-Gras L."/>
            <person name="Hahn C."/>
            <person name="Garcia-Roger E.M."/>
            <person name="Carmona M.J."/>
            <person name="Serra M."/>
            <person name="Gomez A."/>
        </authorList>
    </citation>
    <scope>NUCLEOTIDE SEQUENCE [LARGE SCALE GENOMIC DNA]</scope>
    <source>
        <strain evidence="1">HYR1</strain>
    </source>
</reference>
<protein>
    <submittedName>
        <fullName evidence="1">Uncharacterized protein</fullName>
    </submittedName>
</protein>
<gene>
    <name evidence="1" type="ORF">BpHYR1_025459</name>
</gene>
<evidence type="ECO:0000313" key="1">
    <source>
        <dbReference type="EMBL" id="RNA04636.1"/>
    </source>
</evidence>
<name>A0A3M7PZK7_BRAPC</name>
<dbReference type="EMBL" id="REGN01008022">
    <property type="protein sequence ID" value="RNA04636.1"/>
    <property type="molecule type" value="Genomic_DNA"/>
</dbReference>
<accession>A0A3M7PZK7</accession>
<sequence length="79" mass="9865">MCSIIESKHEKTYFLTIYDRVSRIEWFELILSEDWNLSKKSHIKYCQYRESYLFCECNMIKHSYLNELKYIQYSIAHFY</sequence>
<comment type="caution">
    <text evidence="1">The sequence shown here is derived from an EMBL/GenBank/DDBJ whole genome shotgun (WGS) entry which is preliminary data.</text>
</comment>
<evidence type="ECO:0000313" key="2">
    <source>
        <dbReference type="Proteomes" id="UP000276133"/>
    </source>
</evidence>
<keyword evidence="2" id="KW-1185">Reference proteome</keyword>
<proteinExistence type="predicted"/>
<dbReference type="Proteomes" id="UP000276133">
    <property type="component" value="Unassembled WGS sequence"/>
</dbReference>